<dbReference type="Proteomes" id="UP000606044">
    <property type="component" value="Unassembled WGS sequence"/>
</dbReference>
<feature type="transmembrane region" description="Helical" evidence="8">
    <location>
        <begin position="261"/>
        <end position="282"/>
    </location>
</feature>
<feature type="transmembrane region" description="Helical" evidence="8">
    <location>
        <begin position="64"/>
        <end position="83"/>
    </location>
</feature>
<dbReference type="GO" id="GO:0022857">
    <property type="term" value="F:transmembrane transporter activity"/>
    <property type="evidence" value="ECO:0007669"/>
    <property type="project" value="InterPro"/>
</dbReference>
<reference evidence="10" key="2">
    <citation type="submission" date="2020-09" db="EMBL/GenBank/DDBJ databases">
        <authorList>
            <person name="Sun Q."/>
            <person name="Sedlacek I."/>
        </authorList>
    </citation>
    <scope>NUCLEOTIDE SEQUENCE</scope>
    <source>
        <strain evidence="10">CCM 7897</strain>
    </source>
</reference>
<keyword evidence="6 8" id="KW-0472">Membrane</keyword>
<dbReference type="EMBL" id="BMCT01000006">
    <property type="protein sequence ID" value="GGF75229.1"/>
    <property type="molecule type" value="Genomic_DNA"/>
</dbReference>
<name>A0A917FF45_9HYPH</name>
<feature type="domain" description="Major facilitator superfamily (MFS) profile" evidence="9">
    <location>
        <begin position="1"/>
        <end position="410"/>
    </location>
</feature>
<comment type="caution">
    <text evidence="10">The sequence shown here is derived from an EMBL/GenBank/DDBJ whole genome shotgun (WGS) entry which is preliminary data.</text>
</comment>
<feature type="transmembrane region" description="Helical" evidence="8">
    <location>
        <begin position="381"/>
        <end position="406"/>
    </location>
</feature>
<dbReference type="InterPro" id="IPR005829">
    <property type="entry name" value="Sugar_transporter_CS"/>
</dbReference>
<gene>
    <name evidence="10" type="primary">ywtG</name>
    <name evidence="10" type="ORF">GCM10007301_38880</name>
</gene>
<dbReference type="GO" id="GO:0016020">
    <property type="term" value="C:membrane"/>
    <property type="evidence" value="ECO:0007669"/>
    <property type="project" value="UniProtKB-SubCell"/>
</dbReference>
<evidence type="ECO:0000256" key="2">
    <source>
        <dbReference type="ARBA" id="ARBA00010992"/>
    </source>
</evidence>
<evidence type="ECO:0000259" key="9">
    <source>
        <dbReference type="PROSITE" id="PS50850"/>
    </source>
</evidence>
<proteinExistence type="inferred from homology"/>
<dbReference type="PROSITE" id="PS00216">
    <property type="entry name" value="SUGAR_TRANSPORT_1"/>
    <property type="match status" value="1"/>
</dbReference>
<dbReference type="Pfam" id="PF00083">
    <property type="entry name" value="Sugar_tr"/>
    <property type="match status" value="1"/>
</dbReference>
<keyword evidence="5 8" id="KW-1133">Transmembrane helix</keyword>
<dbReference type="PANTHER" id="PTHR48020">
    <property type="entry name" value="PROTON MYO-INOSITOL COTRANSPORTER"/>
    <property type="match status" value="1"/>
</dbReference>
<evidence type="ECO:0000256" key="7">
    <source>
        <dbReference type="RuleBase" id="RU003346"/>
    </source>
</evidence>
<evidence type="ECO:0000313" key="11">
    <source>
        <dbReference type="Proteomes" id="UP000606044"/>
    </source>
</evidence>
<evidence type="ECO:0000256" key="5">
    <source>
        <dbReference type="ARBA" id="ARBA00022989"/>
    </source>
</evidence>
<feature type="transmembrane region" description="Helical" evidence="8">
    <location>
        <begin position="294"/>
        <end position="315"/>
    </location>
</feature>
<dbReference type="Gene3D" id="1.20.1250.20">
    <property type="entry name" value="MFS general substrate transporter like domains"/>
    <property type="match status" value="1"/>
</dbReference>
<evidence type="ECO:0000256" key="6">
    <source>
        <dbReference type="ARBA" id="ARBA00023136"/>
    </source>
</evidence>
<dbReference type="PRINTS" id="PR00171">
    <property type="entry name" value="SUGRTRNSPORT"/>
</dbReference>
<sequence>MVLSSGLLFGYSTGAVAGVLEALTPAFDLSLNAQQLFVAALPGAAFIGAVAAGPLSSRIGRRRAMAATFILAIAGCLLTATQPGLVTLLAARLLIGIAVGISAMIAPMYAAEITPARHRGAVVGLFQLAVTLGILGAYAAPLLLVPEVHWALILALGLIPAAAGLLVVCRLPESPRWLAAQGMQDAAKDAATWLGIAAEMGSEGVGTPRARGPLWPLLTRGRTGAVLVLCSALFVLQNLSGIDAILYYAPHIFQQLGYAAGPSAFAATFGIGLLNVLATLVALRYVDRAGRRPLLILGCTAMAAGLAIVVGAAALDWPWLSLAGLGLYIAAFAISLGPLPYVLMSELFPTAIRETGIAAASAASWLFNMLVAFVFLSMVEWIGLAGVISLFLLVCLLALAVCYACVPETRGRSLETIEADVLANAPLRAVGGGLSD</sequence>
<feature type="transmembrane region" description="Helical" evidence="8">
    <location>
        <begin position="122"/>
        <end position="144"/>
    </location>
</feature>
<keyword evidence="11" id="KW-1185">Reference proteome</keyword>
<feature type="transmembrane region" description="Helical" evidence="8">
    <location>
        <begin position="33"/>
        <end position="52"/>
    </location>
</feature>
<organism evidence="10 11">
    <name type="scientific">Azorhizobium oxalatiphilum</name>
    <dbReference type="NCBI Taxonomy" id="980631"/>
    <lineage>
        <taxon>Bacteria</taxon>
        <taxon>Pseudomonadati</taxon>
        <taxon>Pseudomonadota</taxon>
        <taxon>Alphaproteobacteria</taxon>
        <taxon>Hyphomicrobiales</taxon>
        <taxon>Xanthobacteraceae</taxon>
        <taxon>Azorhizobium</taxon>
    </lineage>
</organism>
<feature type="transmembrane region" description="Helical" evidence="8">
    <location>
        <begin position="150"/>
        <end position="169"/>
    </location>
</feature>
<dbReference type="AlphaFoldDB" id="A0A917FF45"/>
<evidence type="ECO:0000256" key="1">
    <source>
        <dbReference type="ARBA" id="ARBA00004141"/>
    </source>
</evidence>
<evidence type="ECO:0000256" key="4">
    <source>
        <dbReference type="ARBA" id="ARBA00022692"/>
    </source>
</evidence>
<feature type="transmembrane region" description="Helical" evidence="8">
    <location>
        <begin position="89"/>
        <end position="110"/>
    </location>
</feature>
<dbReference type="PANTHER" id="PTHR48020:SF12">
    <property type="entry name" value="PROTON MYO-INOSITOL COTRANSPORTER"/>
    <property type="match status" value="1"/>
</dbReference>
<dbReference type="InterPro" id="IPR020846">
    <property type="entry name" value="MFS_dom"/>
</dbReference>
<protein>
    <submittedName>
        <fullName evidence="10">MFS transporter</fullName>
    </submittedName>
</protein>
<evidence type="ECO:0000256" key="3">
    <source>
        <dbReference type="ARBA" id="ARBA00022448"/>
    </source>
</evidence>
<feature type="transmembrane region" description="Helical" evidence="8">
    <location>
        <begin position="355"/>
        <end position="375"/>
    </location>
</feature>
<feature type="transmembrane region" description="Helical" evidence="8">
    <location>
        <begin position="225"/>
        <end position="249"/>
    </location>
</feature>
<evidence type="ECO:0000313" key="10">
    <source>
        <dbReference type="EMBL" id="GGF75229.1"/>
    </source>
</evidence>
<evidence type="ECO:0000256" key="8">
    <source>
        <dbReference type="SAM" id="Phobius"/>
    </source>
</evidence>
<dbReference type="NCBIfam" id="TIGR00879">
    <property type="entry name" value="SP"/>
    <property type="match status" value="1"/>
</dbReference>
<dbReference type="PROSITE" id="PS00217">
    <property type="entry name" value="SUGAR_TRANSPORT_2"/>
    <property type="match status" value="1"/>
</dbReference>
<reference evidence="10" key="1">
    <citation type="journal article" date="2014" name="Int. J. Syst. Evol. Microbiol.">
        <title>Complete genome sequence of Corynebacterium casei LMG S-19264T (=DSM 44701T), isolated from a smear-ripened cheese.</title>
        <authorList>
            <consortium name="US DOE Joint Genome Institute (JGI-PGF)"/>
            <person name="Walter F."/>
            <person name="Albersmeier A."/>
            <person name="Kalinowski J."/>
            <person name="Ruckert C."/>
        </authorList>
    </citation>
    <scope>NUCLEOTIDE SEQUENCE</scope>
    <source>
        <strain evidence="10">CCM 7897</strain>
    </source>
</reference>
<comment type="similarity">
    <text evidence="2 7">Belongs to the major facilitator superfamily. Sugar transporter (TC 2.A.1.1) family.</text>
</comment>
<keyword evidence="4 8" id="KW-0812">Transmembrane</keyword>
<dbReference type="SUPFAM" id="SSF103473">
    <property type="entry name" value="MFS general substrate transporter"/>
    <property type="match status" value="1"/>
</dbReference>
<accession>A0A917FF45</accession>
<feature type="transmembrane region" description="Helical" evidence="8">
    <location>
        <begin position="321"/>
        <end position="343"/>
    </location>
</feature>
<comment type="subcellular location">
    <subcellularLocation>
        <location evidence="1">Membrane</location>
        <topology evidence="1">Multi-pass membrane protein</topology>
    </subcellularLocation>
</comment>
<dbReference type="InterPro" id="IPR003663">
    <property type="entry name" value="Sugar/inositol_transpt"/>
</dbReference>
<dbReference type="PROSITE" id="PS50850">
    <property type="entry name" value="MFS"/>
    <property type="match status" value="1"/>
</dbReference>
<keyword evidence="3 7" id="KW-0813">Transport</keyword>
<dbReference type="InterPro" id="IPR050814">
    <property type="entry name" value="Myo-inositol_Transporter"/>
</dbReference>
<dbReference type="InterPro" id="IPR005828">
    <property type="entry name" value="MFS_sugar_transport-like"/>
</dbReference>
<dbReference type="InterPro" id="IPR036259">
    <property type="entry name" value="MFS_trans_sf"/>
</dbReference>